<evidence type="ECO:0000313" key="2">
    <source>
        <dbReference type="EnsemblPlants" id="LPERR06G06650.1"/>
    </source>
</evidence>
<dbReference type="AlphaFoldDB" id="A0A0D9WN85"/>
<reference evidence="3" key="2">
    <citation type="submission" date="2013-12" db="EMBL/GenBank/DDBJ databases">
        <authorList>
            <person name="Yu Y."/>
            <person name="Lee S."/>
            <person name="de Baynast K."/>
            <person name="Wissotski M."/>
            <person name="Liu L."/>
            <person name="Talag J."/>
            <person name="Goicoechea J."/>
            <person name="Angelova A."/>
            <person name="Jetty R."/>
            <person name="Kudrna D."/>
            <person name="Golser W."/>
            <person name="Rivera L."/>
            <person name="Zhang J."/>
            <person name="Wing R."/>
        </authorList>
    </citation>
    <scope>NUCLEOTIDE SEQUENCE</scope>
</reference>
<accession>A0A0D9WN85</accession>
<feature type="region of interest" description="Disordered" evidence="1">
    <location>
        <begin position="37"/>
        <end position="213"/>
    </location>
</feature>
<dbReference type="Pfam" id="PF07816">
    <property type="entry name" value="DUF1645"/>
    <property type="match status" value="1"/>
</dbReference>
<reference evidence="2 3" key="1">
    <citation type="submission" date="2012-08" db="EMBL/GenBank/DDBJ databases">
        <title>Oryza genome evolution.</title>
        <authorList>
            <person name="Wing R.A."/>
        </authorList>
    </citation>
    <scope>NUCLEOTIDE SEQUENCE</scope>
</reference>
<feature type="region of interest" description="Disordered" evidence="1">
    <location>
        <begin position="247"/>
        <end position="309"/>
    </location>
</feature>
<sequence length="456" mass="48590">MTPVDEDRIKIKFEAQLPATIPFPSFLAASSLPAISTTLKPPRHHELSGNPSQRLRATRQNGSNDAPRLAVADAAARLPIRQPGGEPVRHGAIEPARPPRPRHGGGEPVPDGAAVAGPVRRRRRHAGDAAPHPRQPVRPLPALQQRAGEPHAHFAEANHRDGGGEEDDDDDDDDDEGFHPRASYAANASSVPFDWEERPGTPKAGLAGGGGGAAVWDDTEFEFGTVVDKAAPEERLTTADELFEKGRIRPLKAPLPKTADEVSDKGKIRPLKPPPGLLDGGSVASSPRSPMTRGGGLRSPRRRSRVSSGVDFDPFAAALLEATKAPSPSPLGVGKEANGIEAKKSDDLFSTRPASKSAGWRRWRLSDLLLFRSSSEHGRVSRDPIFKASPAKQPDSPVKKATVIKPRKHAGDKNAAAAAEGILGSVRLSPLQRLARGFRGSSWYHGHGMAKLGTKG</sequence>
<feature type="compositionally biased region" description="Low complexity" evidence="1">
    <location>
        <begin position="65"/>
        <end position="79"/>
    </location>
</feature>
<feature type="compositionally biased region" description="Basic and acidic residues" evidence="1">
    <location>
        <begin position="258"/>
        <end position="267"/>
    </location>
</feature>
<dbReference type="Proteomes" id="UP000032180">
    <property type="component" value="Chromosome 6"/>
</dbReference>
<dbReference type="InterPro" id="IPR012442">
    <property type="entry name" value="DUF1645_plant"/>
</dbReference>
<protein>
    <submittedName>
        <fullName evidence="2">Uncharacterized protein</fullName>
    </submittedName>
</protein>
<organism evidence="2 3">
    <name type="scientific">Leersia perrieri</name>
    <dbReference type="NCBI Taxonomy" id="77586"/>
    <lineage>
        <taxon>Eukaryota</taxon>
        <taxon>Viridiplantae</taxon>
        <taxon>Streptophyta</taxon>
        <taxon>Embryophyta</taxon>
        <taxon>Tracheophyta</taxon>
        <taxon>Spermatophyta</taxon>
        <taxon>Magnoliopsida</taxon>
        <taxon>Liliopsida</taxon>
        <taxon>Poales</taxon>
        <taxon>Poaceae</taxon>
        <taxon>BOP clade</taxon>
        <taxon>Oryzoideae</taxon>
        <taxon>Oryzeae</taxon>
        <taxon>Oryzinae</taxon>
        <taxon>Leersia</taxon>
    </lineage>
</organism>
<proteinExistence type="predicted"/>
<feature type="compositionally biased region" description="Low complexity" evidence="1">
    <location>
        <begin position="108"/>
        <end position="118"/>
    </location>
</feature>
<evidence type="ECO:0000256" key="1">
    <source>
        <dbReference type="SAM" id="MobiDB-lite"/>
    </source>
</evidence>
<keyword evidence="3" id="KW-1185">Reference proteome</keyword>
<feature type="compositionally biased region" description="Basic and acidic residues" evidence="1">
    <location>
        <begin position="148"/>
        <end position="163"/>
    </location>
</feature>
<reference evidence="2" key="3">
    <citation type="submission" date="2015-04" db="UniProtKB">
        <authorList>
            <consortium name="EnsemblPlants"/>
        </authorList>
    </citation>
    <scope>IDENTIFICATION</scope>
</reference>
<dbReference type="eggNOG" id="ENOG502QUH5">
    <property type="taxonomic scope" value="Eukaryota"/>
</dbReference>
<name>A0A0D9WN85_9ORYZ</name>
<feature type="compositionally biased region" description="Polar residues" evidence="1">
    <location>
        <begin position="49"/>
        <end position="64"/>
    </location>
</feature>
<dbReference type="PANTHER" id="PTHR33095">
    <property type="entry name" value="OS07G0619500 PROTEIN"/>
    <property type="match status" value="1"/>
</dbReference>
<feature type="region of interest" description="Disordered" evidence="1">
    <location>
        <begin position="323"/>
        <end position="359"/>
    </location>
</feature>
<dbReference type="EnsemblPlants" id="LPERR06G06650.1">
    <property type="protein sequence ID" value="LPERR06G06650.1"/>
    <property type="gene ID" value="LPERR06G06650"/>
</dbReference>
<evidence type="ECO:0000313" key="3">
    <source>
        <dbReference type="Proteomes" id="UP000032180"/>
    </source>
</evidence>
<dbReference type="Gramene" id="LPERR06G06650.1">
    <property type="protein sequence ID" value="LPERR06G06650.1"/>
    <property type="gene ID" value="LPERR06G06650"/>
</dbReference>
<dbReference type="PANTHER" id="PTHR33095:SF116">
    <property type="entry name" value="OS06G0215100 PROTEIN"/>
    <property type="match status" value="1"/>
</dbReference>
<feature type="compositionally biased region" description="Basic and acidic residues" evidence="1">
    <location>
        <begin position="375"/>
        <end position="385"/>
    </location>
</feature>
<feature type="compositionally biased region" description="Acidic residues" evidence="1">
    <location>
        <begin position="164"/>
        <end position="176"/>
    </location>
</feature>
<dbReference type="HOGENOM" id="CLU_600457_0_0_1"/>
<feature type="region of interest" description="Disordered" evidence="1">
    <location>
        <begin position="375"/>
        <end position="400"/>
    </location>
</feature>